<organism evidence="2 3">
    <name type="scientific">Candidatus Gottesmanbacteria bacterium RBG_16_52_11</name>
    <dbReference type="NCBI Taxonomy" id="1798374"/>
    <lineage>
        <taxon>Bacteria</taxon>
        <taxon>Candidatus Gottesmaniibacteriota</taxon>
    </lineage>
</organism>
<comment type="caution">
    <text evidence="2">The sequence shown here is derived from an EMBL/GenBank/DDBJ whole genome shotgun (WGS) entry which is preliminary data.</text>
</comment>
<gene>
    <name evidence="2" type="ORF">A2Z33_04020</name>
</gene>
<dbReference type="EMBL" id="MFJD01000004">
    <property type="protein sequence ID" value="OGG04289.1"/>
    <property type="molecule type" value="Genomic_DNA"/>
</dbReference>
<accession>A0A1F5YVS1</accession>
<evidence type="ECO:0000313" key="2">
    <source>
        <dbReference type="EMBL" id="OGG04289.1"/>
    </source>
</evidence>
<reference evidence="2 3" key="1">
    <citation type="journal article" date="2016" name="Nat. Commun.">
        <title>Thousands of microbial genomes shed light on interconnected biogeochemical processes in an aquifer system.</title>
        <authorList>
            <person name="Anantharaman K."/>
            <person name="Brown C.T."/>
            <person name="Hug L.A."/>
            <person name="Sharon I."/>
            <person name="Castelle C.J."/>
            <person name="Probst A.J."/>
            <person name="Thomas B.C."/>
            <person name="Singh A."/>
            <person name="Wilkins M.J."/>
            <person name="Karaoz U."/>
            <person name="Brodie E.L."/>
            <person name="Williams K.H."/>
            <person name="Hubbard S.S."/>
            <person name="Banfield J.F."/>
        </authorList>
    </citation>
    <scope>NUCLEOTIDE SEQUENCE [LARGE SCALE GENOMIC DNA]</scope>
</reference>
<dbReference type="STRING" id="1798374.A2Z33_04020"/>
<dbReference type="Proteomes" id="UP000178448">
    <property type="component" value="Unassembled WGS sequence"/>
</dbReference>
<sequence>MISVLASILLFIATLVIHIMVRRPNARSIGIGKVVADFAVACILAAVAIVALGEWFRDITPPLPLTGIAIYGFAAFSYVSFSASPFLGDESPSSVIVLLAREKGSMTLDDVLSEFPDRSIVDKRIADLISTGWIKRTRKGLVATGTGRIIAAAFGTYRRLLGLGETG</sequence>
<keyword evidence="1" id="KW-0472">Membrane</keyword>
<protein>
    <submittedName>
        <fullName evidence="2">Uncharacterized protein</fullName>
    </submittedName>
</protein>
<evidence type="ECO:0000313" key="3">
    <source>
        <dbReference type="Proteomes" id="UP000178448"/>
    </source>
</evidence>
<keyword evidence="1" id="KW-0812">Transmembrane</keyword>
<feature type="transmembrane region" description="Helical" evidence="1">
    <location>
        <begin position="38"/>
        <end position="56"/>
    </location>
</feature>
<proteinExistence type="predicted"/>
<keyword evidence="1" id="KW-1133">Transmembrane helix</keyword>
<feature type="transmembrane region" description="Helical" evidence="1">
    <location>
        <begin position="68"/>
        <end position="87"/>
    </location>
</feature>
<dbReference type="AlphaFoldDB" id="A0A1F5YVS1"/>
<evidence type="ECO:0000256" key="1">
    <source>
        <dbReference type="SAM" id="Phobius"/>
    </source>
</evidence>
<name>A0A1F5YVS1_9BACT</name>